<feature type="signal peptide" evidence="1">
    <location>
        <begin position="1"/>
        <end position="24"/>
    </location>
</feature>
<evidence type="ECO:0008006" key="4">
    <source>
        <dbReference type="Google" id="ProtNLM"/>
    </source>
</evidence>
<comment type="caution">
    <text evidence="2">The sequence shown here is derived from an EMBL/GenBank/DDBJ whole genome shotgun (WGS) entry which is preliminary data.</text>
</comment>
<protein>
    <recommendedName>
        <fullName evidence="4">Fungal N-terminal domain-containing protein</fullName>
    </recommendedName>
</protein>
<dbReference type="Proteomes" id="UP000199727">
    <property type="component" value="Unassembled WGS sequence"/>
</dbReference>
<name>A0A854QB13_CRYNE</name>
<organism evidence="2 3">
    <name type="scientific">Cryptococcus neoformans Tu259-1</name>
    <dbReference type="NCBI Taxonomy" id="1230072"/>
    <lineage>
        <taxon>Eukaryota</taxon>
        <taxon>Fungi</taxon>
        <taxon>Dikarya</taxon>
        <taxon>Basidiomycota</taxon>
        <taxon>Agaricomycotina</taxon>
        <taxon>Tremellomycetes</taxon>
        <taxon>Tremellales</taxon>
        <taxon>Cryptococcaceae</taxon>
        <taxon>Cryptococcus</taxon>
        <taxon>Cryptococcus neoformans species complex</taxon>
    </lineage>
</organism>
<keyword evidence="1" id="KW-0732">Signal</keyword>
<accession>A0A854QB13</accession>
<gene>
    <name evidence="2" type="ORF">C361_06022</name>
</gene>
<reference evidence="2 3" key="1">
    <citation type="submission" date="2017-06" db="EMBL/GenBank/DDBJ databases">
        <title>Global population genomics of the pathogenic fungus Cryptococcus neoformans var. grubii.</title>
        <authorList>
            <person name="Cuomo C."/>
            <person name="Litvintseva A."/>
            <person name="Chen Y."/>
            <person name="Young S."/>
            <person name="Zeng Q."/>
            <person name="Chapman S."/>
            <person name="Gujja S."/>
            <person name="Saif S."/>
            <person name="Birren B."/>
        </authorList>
    </citation>
    <scope>NUCLEOTIDE SEQUENCE [LARGE SCALE GENOMIC DNA]</scope>
    <source>
        <strain evidence="2 3">Tu259-1</strain>
    </source>
</reference>
<dbReference type="AlphaFoldDB" id="A0A854QB13"/>
<evidence type="ECO:0000313" key="2">
    <source>
        <dbReference type="EMBL" id="OXG13876.1"/>
    </source>
</evidence>
<feature type="chain" id="PRO_5033051303" description="Fungal N-terminal domain-containing protein" evidence="1">
    <location>
        <begin position="25"/>
        <end position="129"/>
    </location>
</feature>
<evidence type="ECO:0000313" key="3">
    <source>
        <dbReference type="Proteomes" id="UP000199727"/>
    </source>
</evidence>
<evidence type="ECO:0000256" key="1">
    <source>
        <dbReference type="SAM" id="SignalP"/>
    </source>
</evidence>
<dbReference type="EMBL" id="AMKT01000078">
    <property type="protein sequence ID" value="OXG13876.1"/>
    <property type="molecule type" value="Genomic_DNA"/>
</dbReference>
<proteinExistence type="predicted"/>
<sequence length="129" mass="14186">MVDLFLSLSTAAITLSTLAPDLNAVDLACQISKTIANLVARVQLASGEPSLERLKRTFALGVELDEDDFRALLQDMALLSDECRHWAAKLKGHKGAVVSTSAWESIKQAWRCQDDLRHYAAMGLEEEEA</sequence>